<dbReference type="STRING" id="1796616.A4V09_20470"/>
<organism evidence="1 2">
    <name type="scientific">Blautia pseudococcoides</name>
    <dbReference type="NCBI Taxonomy" id="1796616"/>
    <lineage>
        <taxon>Bacteria</taxon>
        <taxon>Bacillati</taxon>
        <taxon>Bacillota</taxon>
        <taxon>Clostridia</taxon>
        <taxon>Lachnospirales</taxon>
        <taxon>Lachnospiraceae</taxon>
        <taxon>Blautia</taxon>
    </lineage>
</organism>
<dbReference type="AlphaFoldDB" id="A0A1C7IFT8"/>
<evidence type="ECO:0000313" key="1">
    <source>
        <dbReference type="EMBL" id="ANU77898.1"/>
    </source>
</evidence>
<dbReference type="KEGG" id="byl:A4V09_20470"/>
<protein>
    <submittedName>
        <fullName evidence="1">Uncharacterized protein</fullName>
    </submittedName>
</protein>
<reference evidence="1" key="1">
    <citation type="submission" date="2017-04" db="EMBL/GenBank/DDBJ databases">
        <title>Complete Genome Sequences of Twelve Strains of a Stable Defined Moderately Diverse Mouse Microbiota 2 (sDMDMm2).</title>
        <authorList>
            <person name="Uchimura Y."/>
            <person name="Wyss M."/>
            <person name="Brugiroux S."/>
            <person name="Limenitakis J.P."/>
            <person name="Stecher B."/>
            <person name="McCoy K.D."/>
            <person name="Macpherson A.J."/>
        </authorList>
    </citation>
    <scope>NUCLEOTIDE SEQUENCE</scope>
    <source>
        <strain evidence="1">YL58</strain>
    </source>
</reference>
<accession>A0A1C7IFT8</accession>
<keyword evidence="2" id="KW-1185">Reference proteome</keyword>
<dbReference type="OrthoDB" id="2503268at2"/>
<dbReference type="RefSeq" id="WP_065543994.1">
    <property type="nucleotide sequence ID" value="NZ_CP015405.2"/>
</dbReference>
<evidence type="ECO:0000313" key="2">
    <source>
        <dbReference type="Proteomes" id="UP000092574"/>
    </source>
</evidence>
<proteinExistence type="predicted"/>
<dbReference type="Proteomes" id="UP000092574">
    <property type="component" value="Chromosome"/>
</dbReference>
<sequence>MEELKFLHEMAAETAVLAYGSTAAIGGRMTDTGGGKYYCRSVFLDIPVGNGADDLFLKGTSVTITSHTKGWTALEARESRRVGEATGYVELGLQYRGGKALLTEPVQFTLTGKVNNASGTAGIVFTDEYSPAEEEAWEEEESIHEFTKGPVPFYLKNLMTAKPDAPTVPCCDFSPGQPIRFSWEGSGTSYKIYKKGEAGPIYTGRDTFYEYGAGVVNDTTFILEADLSGNARTEGEEKKLAYKVLYDTITVTVRDPTLHKLTVEGNLRAMSGLSVGGYMSSATGAVLNGSNIIKNAELNGTISAANGIIHMMNNAASLPLKFWSPPTTVYFNTDGILYGLFNAGYESDTAYGEISAVPDYGPYGWDITYYVKLMGVDGRPFYIPKAANIVLPVSADRGWLLIQHGEKLGKDYAFNWWFVPFGAGKVQNGELFTLTQEKGEWQKREIDKFNRRLRERGGSLPVTE</sequence>
<dbReference type="EMBL" id="CP015405">
    <property type="protein sequence ID" value="ANU77898.1"/>
    <property type="molecule type" value="Genomic_DNA"/>
</dbReference>
<gene>
    <name evidence="1" type="ORF">A4V09_20470</name>
</gene>
<name>A0A1C7IFT8_9FIRM</name>